<evidence type="ECO:0000313" key="1">
    <source>
        <dbReference type="EMBL" id="KAF6206038.1"/>
    </source>
</evidence>
<name>A0A6A4J4Z8_APOLU</name>
<organism evidence="1 2">
    <name type="scientific">Apolygus lucorum</name>
    <name type="common">Small green plant bug</name>
    <name type="synonym">Lygocoris lucorum</name>
    <dbReference type="NCBI Taxonomy" id="248454"/>
    <lineage>
        <taxon>Eukaryota</taxon>
        <taxon>Metazoa</taxon>
        <taxon>Ecdysozoa</taxon>
        <taxon>Arthropoda</taxon>
        <taxon>Hexapoda</taxon>
        <taxon>Insecta</taxon>
        <taxon>Pterygota</taxon>
        <taxon>Neoptera</taxon>
        <taxon>Paraneoptera</taxon>
        <taxon>Hemiptera</taxon>
        <taxon>Heteroptera</taxon>
        <taxon>Panheteroptera</taxon>
        <taxon>Cimicomorpha</taxon>
        <taxon>Miridae</taxon>
        <taxon>Mirini</taxon>
        <taxon>Apolygus</taxon>
    </lineage>
</organism>
<protein>
    <submittedName>
        <fullName evidence="1">Uncharacterized protein</fullName>
    </submittedName>
</protein>
<sequence length="188" mass="20738">MYRLGKYVKHVEGRGNRLASGREVGGACHIFSGGAGESAFRFINAFEADAALFGWTDAQRLGAFEDTLVCEPRRWFREGVFWRWKSLRKAFLLRWGWLDADPGDIVYSDTESDDSTSDANVAVAIGHNTEGYGGVSDVGSSSEGDSTDDGMISMTNLFDSVVTTRGREERGRRDEGISNLKDFISTLD</sequence>
<dbReference type="EMBL" id="WIXP02000008">
    <property type="protein sequence ID" value="KAF6206038.1"/>
    <property type="molecule type" value="Genomic_DNA"/>
</dbReference>
<evidence type="ECO:0000313" key="2">
    <source>
        <dbReference type="Proteomes" id="UP000466442"/>
    </source>
</evidence>
<proteinExistence type="predicted"/>
<keyword evidence="2" id="KW-1185">Reference proteome</keyword>
<dbReference type="Proteomes" id="UP000466442">
    <property type="component" value="Unassembled WGS sequence"/>
</dbReference>
<reference evidence="1" key="1">
    <citation type="journal article" date="2021" name="Mol. Ecol. Resour.">
        <title>Apolygus lucorum genome provides insights into omnivorousness and mesophyll feeding.</title>
        <authorList>
            <person name="Liu Y."/>
            <person name="Liu H."/>
            <person name="Wang H."/>
            <person name="Huang T."/>
            <person name="Liu B."/>
            <person name="Yang B."/>
            <person name="Yin L."/>
            <person name="Li B."/>
            <person name="Zhang Y."/>
            <person name="Zhang S."/>
            <person name="Jiang F."/>
            <person name="Zhang X."/>
            <person name="Ren Y."/>
            <person name="Wang B."/>
            <person name="Wang S."/>
            <person name="Lu Y."/>
            <person name="Wu K."/>
            <person name="Fan W."/>
            <person name="Wang G."/>
        </authorList>
    </citation>
    <scope>NUCLEOTIDE SEQUENCE</scope>
    <source>
        <strain evidence="1">12Hb</strain>
    </source>
</reference>
<gene>
    <name evidence="1" type="ORF">GE061_017263</name>
</gene>
<comment type="caution">
    <text evidence="1">The sequence shown here is derived from an EMBL/GenBank/DDBJ whole genome shotgun (WGS) entry which is preliminary data.</text>
</comment>
<accession>A0A6A4J4Z8</accession>
<dbReference type="AlphaFoldDB" id="A0A6A4J4Z8"/>